<keyword evidence="1 3" id="KW-0560">Oxidoreductase</keyword>
<dbReference type="FunFam" id="3.40.50.720:FF:000121">
    <property type="entry name" value="Prostaglandin reductase 2"/>
    <property type="match status" value="1"/>
</dbReference>
<dbReference type="GO" id="GO:0016628">
    <property type="term" value="F:oxidoreductase activity, acting on the CH-CH group of donors, NAD or NADP as acceptor"/>
    <property type="evidence" value="ECO:0007669"/>
    <property type="project" value="InterPro"/>
</dbReference>
<organism evidence="3 4">
    <name type="scientific">Pseudovibrio axinellae</name>
    <dbReference type="NCBI Taxonomy" id="989403"/>
    <lineage>
        <taxon>Bacteria</taxon>
        <taxon>Pseudomonadati</taxon>
        <taxon>Pseudomonadota</taxon>
        <taxon>Alphaproteobacteria</taxon>
        <taxon>Hyphomicrobiales</taxon>
        <taxon>Stappiaceae</taxon>
        <taxon>Pseudovibrio</taxon>
    </lineage>
</organism>
<dbReference type="STRING" id="989403.SAMN05421798_10924"/>
<dbReference type="EMBL" id="LMCB01000152">
    <property type="protein sequence ID" value="KZL05379.1"/>
    <property type="molecule type" value="Genomic_DNA"/>
</dbReference>
<dbReference type="SUPFAM" id="SSF50129">
    <property type="entry name" value="GroES-like"/>
    <property type="match status" value="2"/>
</dbReference>
<dbReference type="EC" id="1.3.1.-" evidence="3"/>
<dbReference type="InterPro" id="IPR013149">
    <property type="entry name" value="ADH-like_C"/>
</dbReference>
<protein>
    <submittedName>
        <fullName evidence="3">NADPH-dependent curcumin reductase</fullName>
        <ecNumber evidence="3">1.3.1.-</ecNumber>
    </submittedName>
</protein>
<evidence type="ECO:0000259" key="2">
    <source>
        <dbReference type="SMART" id="SM00829"/>
    </source>
</evidence>
<dbReference type="InterPro" id="IPR036291">
    <property type="entry name" value="NAD(P)-bd_dom_sf"/>
</dbReference>
<dbReference type="AlphaFoldDB" id="A0A165T3L0"/>
<dbReference type="SUPFAM" id="SSF51735">
    <property type="entry name" value="NAD(P)-binding Rossmann-fold domains"/>
    <property type="match status" value="1"/>
</dbReference>
<evidence type="ECO:0000256" key="1">
    <source>
        <dbReference type="ARBA" id="ARBA00023002"/>
    </source>
</evidence>
<proteinExistence type="predicted"/>
<dbReference type="InterPro" id="IPR045010">
    <property type="entry name" value="MDR_fam"/>
</dbReference>
<evidence type="ECO:0000313" key="3">
    <source>
        <dbReference type="EMBL" id="KZL05379.1"/>
    </source>
</evidence>
<dbReference type="RefSeq" id="WP_068010513.1">
    <property type="nucleotide sequence ID" value="NZ_FOFM01000009.1"/>
</dbReference>
<dbReference type="Gene3D" id="3.40.50.720">
    <property type="entry name" value="NAD(P)-binding Rossmann-like Domain"/>
    <property type="match status" value="1"/>
</dbReference>
<dbReference type="Proteomes" id="UP000076577">
    <property type="component" value="Unassembled WGS sequence"/>
</dbReference>
<accession>A0A165T3L0</accession>
<evidence type="ECO:0000313" key="4">
    <source>
        <dbReference type="Proteomes" id="UP000076577"/>
    </source>
</evidence>
<sequence length="343" mass="36845">MSQNTEINRQIVLAERPVGAPAPKNFRVAEAKIPVAGEGEMLLRTVYLSLDPYMRGRMSDAKSYADPVQIGDAMVGGTVSVVMKSNLKGFSEGDWVVNMGGWQDYSVSNGEMVFNLGKEPAMPSWGLGILGMPGFTAYAGLLEIGEPKEGETIAVAAASGPVGATVGQIGKIKGCRVVGIAGGEEKCKHAVENLGFDVCLDRNSPTFAQDLKDACPDGIDVYFENVGGAVFDAVMPLLNANARIPLCGLISQYNATSLPEGPDRMGMLMGTLLVKKIRMQGFIIFDSFPNLYPKFVADMQKWISEGKMKYREQMVDGLENAPEAFIGLLEGKNFGKLVVKIGE</sequence>
<dbReference type="PANTHER" id="PTHR43205:SF7">
    <property type="entry name" value="PROSTAGLANDIN REDUCTASE 1"/>
    <property type="match status" value="1"/>
</dbReference>
<reference evidence="3 4" key="1">
    <citation type="journal article" date="2016" name="Front. Microbiol.">
        <title>Comparative Genomic Analysis Reveals a Diverse Repertoire of Genes Involved in Prokaryote-Eukaryote Interactions within the Pseudovibrio Genus.</title>
        <authorList>
            <person name="Romano S."/>
            <person name="Fernandez-Guerra A."/>
            <person name="Reen F.J."/>
            <person name="Glockner F.O."/>
            <person name="Crowley S.P."/>
            <person name="O'Sullivan O."/>
            <person name="Cotter P.D."/>
            <person name="Adams C."/>
            <person name="Dobson A.D."/>
            <person name="O'Gara F."/>
        </authorList>
    </citation>
    <scope>NUCLEOTIDE SEQUENCE [LARGE SCALE GENOMIC DNA]</scope>
    <source>
        <strain evidence="3 4">Ad2</strain>
    </source>
</reference>
<feature type="domain" description="Enoyl reductase (ER)" evidence="2">
    <location>
        <begin position="21"/>
        <end position="339"/>
    </location>
</feature>
<dbReference type="InterPro" id="IPR041694">
    <property type="entry name" value="ADH_N_2"/>
</dbReference>
<dbReference type="InterPro" id="IPR020843">
    <property type="entry name" value="ER"/>
</dbReference>
<keyword evidence="4" id="KW-1185">Reference proteome</keyword>
<dbReference type="Gene3D" id="3.90.180.10">
    <property type="entry name" value="Medium-chain alcohol dehydrogenases, catalytic domain"/>
    <property type="match status" value="1"/>
</dbReference>
<dbReference type="CDD" id="cd05288">
    <property type="entry name" value="PGDH"/>
    <property type="match status" value="1"/>
</dbReference>
<comment type="caution">
    <text evidence="3">The sequence shown here is derived from an EMBL/GenBank/DDBJ whole genome shotgun (WGS) entry which is preliminary data.</text>
</comment>
<dbReference type="SMART" id="SM00829">
    <property type="entry name" value="PKS_ER"/>
    <property type="match status" value="1"/>
</dbReference>
<dbReference type="PATRIC" id="fig|989403.3.peg.4717"/>
<name>A0A165T3L0_9HYPH</name>
<dbReference type="PANTHER" id="PTHR43205">
    <property type="entry name" value="PROSTAGLANDIN REDUCTASE"/>
    <property type="match status" value="1"/>
</dbReference>
<dbReference type="Pfam" id="PF16884">
    <property type="entry name" value="ADH_N_2"/>
    <property type="match status" value="1"/>
</dbReference>
<dbReference type="OrthoDB" id="9805663at2"/>
<dbReference type="InterPro" id="IPR011032">
    <property type="entry name" value="GroES-like_sf"/>
</dbReference>
<gene>
    <name evidence="3" type="primary">curA</name>
    <name evidence="3" type="ORF">PsAD2_04304</name>
</gene>
<dbReference type="Pfam" id="PF00107">
    <property type="entry name" value="ADH_zinc_N"/>
    <property type="match status" value="1"/>
</dbReference>